<dbReference type="AlphaFoldDB" id="F2K4K3"/>
<reference evidence="3 4" key="1">
    <citation type="journal article" date="2012" name="Stand. Genomic Sci.">
        <title>Complete genome sequence of the melanogenic marine bacterium Marinomonas mediterranea type strain (MMB-1(T)).</title>
        <authorList>
            <person name="Lucas-Elio P."/>
            <person name="Goodwin L."/>
            <person name="Woyke T."/>
            <person name="Pitluck S."/>
            <person name="Nolan M."/>
            <person name="Kyrpides N.C."/>
            <person name="Detter J.C."/>
            <person name="Copeland A."/>
            <person name="Teshima H."/>
            <person name="Bruce D."/>
            <person name="Detter C."/>
            <person name="Tapia R."/>
            <person name="Han S."/>
            <person name="Land M.L."/>
            <person name="Ivanova N."/>
            <person name="Mikhailova N."/>
            <person name="Johnston A.W."/>
            <person name="Sanchez-Amat A."/>
        </authorList>
    </citation>
    <scope>NUCLEOTIDE SEQUENCE [LARGE SCALE GENOMIC DNA]</scope>
    <source>
        <strain evidence="4">ATCC 700492 / JCM 21426 / NBRC 103028 / MMB-1</strain>
    </source>
</reference>
<organism evidence="3 4">
    <name type="scientific">Marinomonas mediterranea (strain ATCC 700492 / JCM 21426 / NBRC 103028 / MMB-1)</name>
    <dbReference type="NCBI Taxonomy" id="717774"/>
    <lineage>
        <taxon>Bacteria</taxon>
        <taxon>Pseudomonadati</taxon>
        <taxon>Pseudomonadota</taxon>
        <taxon>Gammaproteobacteria</taxon>
        <taxon>Oceanospirillales</taxon>
        <taxon>Oceanospirillaceae</taxon>
        <taxon>Marinomonas</taxon>
    </lineage>
</organism>
<feature type="chain" id="PRO_5003279759" description="Late embryogenesis abundant protein" evidence="2">
    <location>
        <begin position="22"/>
        <end position="124"/>
    </location>
</feature>
<evidence type="ECO:0000313" key="3">
    <source>
        <dbReference type="EMBL" id="ADZ91396.1"/>
    </source>
</evidence>
<keyword evidence="2" id="KW-0732">Signal</keyword>
<evidence type="ECO:0000313" key="4">
    <source>
        <dbReference type="Proteomes" id="UP000001062"/>
    </source>
</evidence>
<sequence precursor="true">MNKLITMAFFCASIVSISVHAEQSTLETAKEKASELSDSALEKGKEVYEKATEKASEVGGDASDKAKEIGLDIWSGVKKAGNAAAGYVEEGAAKVKEMTDDEESESNPQKNECESSFFNSCEEK</sequence>
<protein>
    <recommendedName>
        <fullName evidence="5">Late embryogenesis abundant protein</fullName>
    </recommendedName>
</protein>
<evidence type="ECO:0000256" key="1">
    <source>
        <dbReference type="SAM" id="MobiDB-lite"/>
    </source>
</evidence>
<feature type="signal peptide" evidence="2">
    <location>
        <begin position="1"/>
        <end position="21"/>
    </location>
</feature>
<feature type="region of interest" description="Disordered" evidence="1">
    <location>
        <begin position="94"/>
        <end position="124"/>
    </location>
</feature>
<dbReference type="OrthoDB" id="6106054at2"/>
<dbReference type="STRING" id="717774.Marme_2153"/>
<accession>F2K4K3</accession>
<proteinExistence type="predicted"/>
<dbReference type="PATRIC" id="fig|717774.3.peg.2218"/>
<gene>
    <name evidence="3" type="ordered locus">Marme_2153</name>
</gene>
<dbReference type="RefSeq" id="WP_013661301.1">
    <property type="nucleotide sequence ID" value="NC_015276.1"/>
</dbReference>
<feature type="compositionally biased region" description="Low complexity" evidence="1">
    <location>
        <begin position="114"/>
        <end position="124"/>
    </location>
</feature>
<evidence type="ECO:0008006" key="5">
    <source>
        <dbReference type="Google" id="ProtNLM"/>
    </source>
</evidence>
<evidence type="ECO:0000256" key="2">
    <source>
        <dbReference type="SAM" id="SignalP"/>
    </source>
</evidence>
<dbReference type="Proteomes" id="UP000001062">
    <property type="component" value="Chromosome"/>
</dbReference>
<dbReference type="HOGENOM" id="CLU_2001143_0_0_6"/>
<keyword evidence="4" id="KW-1185">Reference proteome</keyword>
<name>F2K4K3_MARM1</name>
<dbReference type="EMBL" id="CP002583">
    <property type="protein sequence ID" value="ADZ91396.1"/>
    <property type="molecule type" value="Genomic_DNA"/>
</dbReference>
<dbReference type="KEGG" id="mme:Marme_2153"/>